<dbReference type="RefSeq" id="WP_173041994.1">
    <property type="nucleotide sequence ID" value="NZ_AP022870.1"/>
</dbReference>
<feature type="transmembrane region" description="Helical" evidence="9">
    <location>
        <begin position="219"/>
        <end position="247"/>
    </location>
</feature>
<evidence type="ECO:0000256" key="5">
    <source>
        <dbReference type="ARBA" id="ARBA00022692"/>
    </source>
</evidence>
<dbReference type="PANTHER" id="PTHR43562">
    <property type="entry name" value="NAPA-TYPE SODIUM/HYDROGEN ANTIPORTER"/>
    <property type="match status" value="1"/>
</dbReference>
<gene>
    <name evidence="11" type="ORF">Pflav_088910</name>
</gene>
<feature type="transmembrane region" description="Helical" evidence="9">
    <location>
        <begin position="6"/>
        <end position="25"/>
    </location>
</feature>
<dbReference type="AlphaFoldDB" id="A0A6F8Y947"/>
<reference evidence="11 12" key="2">
    <citation type="submission" date="2020-03" db="EMBL/GenBank/DDBJ databases">
        <authorList>
            <person name="Ichikawa N."/>
            <person name="Kimura A."/>
            <person name="Kitahashi Y."/>
            <person name="Uohara A."/>
        </authorList>
    </citation>
    <scope>NUCLEOTIDE SEQUENCE [LARGE SCALE GENOMIC DNA]</scope>
    <source>
        <strain evidence="11 12">NBRC 107702</strain>
    </source>
</reference>
<dbReference type="GO" id="GO:0015297">
    <property type="term" value="F:antiporter activity"/>
    <property type="evidence" value="ECO:0007669"/>
    <property type="project" value="UniProtKB-KW"/>
</dbReference>
<accession>A0A6F8Y947</accession>
<evidence type="ECO:0000313" key="11">
    <source>
        <dbReference type="EMBL" id="BCB82481.1"/>
    </source>
</evidence>
<dbReference type="Proteomes" id="UP000502508">
    <property type="component" value="Chromosome"/>
</dbReference>
<evidence type="ECO:0000256" key="3">
    <source>
        <dbReference type="ARBA" id="ARBA00022448"/>
    </source>
</evidence>
<evidence type="ECO:0000259" key="10">
    <source>
        <dbReference type="Pfam" id="PF00999"/>
    </source>
</evidence>
<protein>
    <recommendedName>
        <fullName evidence="10">Cation/H+ exchanger transmembrane domain-containing protein</fullName>
    </recommendedName>
</protein>
<dbReference type="InterPro" id="IPR038770">
    <property type="entry name" value="Na+/solute_symporter_sf"/>
</dbReference>
<reference evidence="11 12" key="1">
    <citation type="submission" date="2020-03" db="EMBL/GenBank/DDBJ databases">
        <title>Whole genome shotgun sequence of Phytohabitans flavus NBRC 107702.</title>
        <authorList>
            <person name="Komaki H."/>
            <person name="Tamura T."/>
        </authorList>
    </citation>
    <scope>NUCLEOTIDE SEQUENCE [LARGE SCALE GENOMIC DNA]</scope>
    <source>
        <strain evidence="11 12">NBRC 107702</strain>
    </source>
</reference>
<keyword evidence="12" id="KW-1185">Reference proteome</keyword>
<feature type="transmembrane region" description="Helical" evidence="9">
    <location>
        <begin position="176"/>
        <end position="198"/>
    </location>
</feature>
<feature type="transmembrane region" description="Helical" evidence="9">
    <location>
        <begin position="267"/>
        <end position="285"/>
    </location>
</feature>
<dbReference type="InterPro" id="IPR006153">
    <property type="entry name" value="Cation/H_exchanger_TM"/>
</dbReference>
<feature type="transmembrane region" description="Helical" evidence="9">
    <location>
        <begin position="64"/>
        <end position="82"/>
    </location>
</feature>
<keyword evidence="6 9" id="KW-1133">Transmembrane helix</keyword>
<sequence>MSAPHGPAWEFLLLFVVVIGGPLLLERARVPGIIGLLLGGYAIGPNGLGWISRANDTLPDLGQLGLLYLMFVAGVELDLALLRTYRRSAISFGLLTFAVPMVAGTAVGFVLGWSAPAAFLLGSLLASHTLIVYPLIRDGGLGSDPAVATAVGATVLTDTLALIVLAVVSGTTGSNASTWVVVVRLVAGFAVLGGFCFYTLPRAARWCFRRLGGERTVRYLVAIAGFLAAAVVAEVFGIEGIVGAFFAGLALNRLVPNEGRLMDRIDFFGAAVFIPVFLVSVGLILDPRVIAEPRTLGLAALFVVACLGGKVLAAWLAQVLLGFTRARAGVMFALTAPQAAATLASTTIGFQIGLFGTSVVNAVLVLILVSLVVSPIAGRRFMRRLPRPSDTERPLGSRVVLAVSTVDPPAEIFQLAARIAAPDGGVVHPVLLRRESDPAHDAAAVSALETMANAHGVDGAAAVVVDRSLAAAVAHAAAAHLATLVVVDGPMWSDRAGAAPPAPVLEFRGEEGALLHAATSDDLAGEISRRAATPVDV</sequence>
<evidence type="ECO:0000256" key="9">
    <source>
        <dbReference type="SAM" id="Phobius"/>
    </source>
</evidence>
<evidence type="ECO:0000313" key="12">
    <source>
        <dbReference type="Proteomes" id="UP000502508"/>
    </source>
</evidence>
<evidence type="ECO:0000256" key="1">
    <source>
        <dbReference type="ARBA" id="ARBA00004141"/>
    </source>
</evidence>
<feature type="transmembrane region" description="Helical" evidence="9">
    <location>
        <begin position="117"/>
        <end position="136"/>
    </location>
</feature>
<dbReference type="GO" id="GO:1902600">
    <property type="term" value="P:proton transmembrane transport"/>
    <property type="evidence" value="ECO:0007669"/>
    <property type="project" value="InterPro"/>
</dbReference>
<evidence type="ECO:0000256" key="4">
    <source>
        <dbReference type="ARBA" id="ARBA00022449"/>
    </source>
</evidence>
<feature type="transmembrane region" description="Helical" evidence="9">
    <location>
        <begin position="297"/>
        <end position="317"/>
    </location>
</feature>
<dbReference type="Gene3D" id="1.20.1530.20">
    <property type="match status" value="1"/>
</dbReference>
<keyword evidence="4" id="KW-0050">Antiport</keyword>
<dbReference type="Pfam" id="PF00999">
    <property type="entry name" value="Na_H_Exchanger"/>
    <property type="match status" value="1"/>
</dbReference>
<feature type="domain" description="Cation/H+ exchanger transmembrane" evidence="10">
    <location>
        <begin position="17"/>
        <end position="378"/>
    </location>
</feature>
<evidence type="ECO:0000256" key="6">
    <source>
        <dbReference type="ARBA" id="ARBA00022989"/>
    </source>
</evidence>
<dbReference type="PANTHER" id="PTHR43562:SF4">
    <property type="entry name" value="NA(+)_H(+) ANTIPORTER NHAS5"/>
    <property type="match status" value="1"/>
</dbReference>
<comment type="similarity">
    <text evidence="2">Belongs to the monovalent cation:proton antiporter 2 (CPA2) transporter (TC 2.A.37) family.</text>
</comment>
<comment type="subcellular location">
    <subcellularLocation>
        <location evidence="1">Membrane</location>
        <topology evidence="1">Multi-pass membrane protein</topology>
    </subcellularLocation>
</comment>
<keyword evidence="3" id="KW-0813">Transport</keyword>
<organism evidence="11 12">
    <name type="scientific">Phytohabitans flavus</name>
    <dbReference type="NCBI Taxonomy" id="1076124"/>
    <lineage>
        <taxon>Bacteria</taxon>
        <taxon>Bacillati</taxon>
        <taxon>Actinomycetota</taxon>
        <taxon>Actinomycetes</taxon>
        <taxon>Micromonosporales</taxon>
        <taxon>Micromonosporaceae</taxon>
    </lineage>
</organism>
<feature type="transmembrane region" description="Helical" evidence="9">
    <location>
        <begin position="32"/>
        <end position="52"/>
    </location>
</feature>
<feature type="transmembrane region" description="Helical" evidence="9">
    <location>
        <begin position="89"/>
        <end position="111"/>
    </location>
</feature>
<name>A0A6F8Y947_9ACTN</name>
<keyword evidence="7" id="KW-0406">Ion transport</keyword>
<feature type="transmembrane region" description="Helical" evidence="9">
    <location>
        <begin position="148"/>
        <end position="170"/>
    </location>
</feature>
<keyword evidence="8 9" id="KW-0472">Membrane</keyword>
<feature type="transmembrane region" description="Helical" evidence="9">
    <location>
        <begin position="352"/>
        <end position="377"/>
    </location>
</feature>
<dbReference type="GO" id="GO:0016020">
    <property type="term" value="C:membrane"/>
    <property type="evidence" value="ECO:0007669"/>
    <property type="project" value="UniProtKB-SubCell"/>
</dbReference>
<proteinExistence type="inferred from homology"/>
<evidence type="ECO:0000256" key="7">
    <source>
        <dbReference type="ARBA" id="ARBA00023065"/>
    </source>
</evidence>
<evidence type="ECO:0000256" key="2">
    <source>
        <dbReference type="ARBA" id="ARBA00005551"/>
    </source>
</evidence>
<dbReference type="KEGG" id="pfla:Pflav_088910"/>
<dbReference type="EMBL" id="AP022870">
    <property type="protein sequence ID" value="BCB82481.1"/>
    <property type="molecule type" value="Genomic_DNA"/>
</dbReference>
<evidence type="ECO:0000256" key="8">
    <source>
        <dbReference type="ARBA" id="ARBA00023136"/>
    </source>
</evidence>
<keyword evidence="5 9" id="KW-0812">Transmembrane</keyword>